<dbReference type="FunFam" id="1.10.472.10:FF:000003">
    <property type="entry name" value="G1/S-specific cyclin-D2"/>
    <property type="match status" value="1"/>
</dbReference>
<dbReference type="SMART" id="SM00385">
    <property type="entry name" value="CYCLIN"/>
    <property type="match status" value="1"/>
</dbReference>
<keyword evidence="5" id="KW-1185">Reference proteome</keyword>
<evidence type="ECO:0000313" key="5">
    <source>
        <dbReference type="Proteomes" id="UP000264820"/>
    </source>
</evidence>
<dbReference type="PANTHER" id="PTHR10177">
    <property type="entry name" value="CYCLINS"/>
    <property type="match status" value="1"/>
</dbReference>
<name>A0A3Q3D6E1_HIPCM</name>
<dbReference type="Gene3D" id="1.10.472.10">
    <property type="entry name" value="Cyclin-like"/>
    <property type="match status" value="2"/>
</dbReference>
<accession>A0A3Q3D6E1</accession>
<proteinExistence type="inferred from homology"/>
<organism evidence="4 5">
    <name type="scientific">Hippocampus comes</name>
    <name type="common">Tiger tail seahorse</name>
    <dbReference type="NCBI Taxonomy" id="109280"/>
    <lineage>
        <taxon>Eukaryota</taxon>
        <taxon>Metazoa</taxon>
        <taxon>Chordata</taxon>
        <taxon>Craniata</taxon>
        <taxon>Vertebrata</taxon>
        <taxon>Euteleostomi</taxon>
        <taxon>Actinopterygii</taxon>
        <taxon>Neopterygii</taxon>
        <taxon>Teleostei</taxon>
        <taxon>Neoteleostei</taxon>
        <taxon>Acanthomorphata</taxon>
        <taxon>Syngnathiaria</taxon>
        <taxon>Syngnathiformes</taxon>
        <taxon>Syngnathoidei</taxon>
        <taxon>Syngnathidae</taxon>
        <taxon>Hippocampus</taxon>
    </lineage>
</organism>
<dbReference type="OMA" id="RILTVWM"/>
<dbReference type="InterPro" id="IPR013763">
    <property type="entry name" value="Cyclin-like_dom"/>
</dbReference>
<evidence type="ECO:0000259" key="3">
    <source>
        <dbReference type="SMART" id="SM00385"/>
    </source>
</evidence>
<reference evidence="4" key="2">
    <citation type="submission" date="2025-09" db="UniProtKB">
        <authorList>
            <consortium name="Ensembl"/>
        </authorList>
    </citation>
    <scope>IDENTIFICATION</scope>
</reference>
<evidence type="ECO:0000313" key="4">
    <source>
        <dbReference type="Ensembl" id="ENSHCOP00000004029.1"/>
    </source>
</evidence>
<dbReference type="SUPFAM" id="SSF47954">
    <property type="entry name" value="Cyclin-like"/>
    <property type="match status" value="1"/>
</dbReference>
<evidence type="ECO:0000256" key="1">
    <source>
        <dbReference type="ARBA" id="ARBA00003222"/>
    </source>
</evidence>
<dbReference type="Proteomes" id="UP000264820">
    <property type="component" value="Unplaced"/>
</dbReference>
<dbReference type="GeneTree" id="ENSGT00940000155180"/>
<dbReference type="InterPro" id="IPR006671">
    <property type="entry name" value="Cyclin_N"/>
</dbReference>
<comment type="function">
    <text evidence="1">Essential for the control of the cell cycle at the G2/M (mitosis) transition.</text>
</comment>
<protein>
    <submittedName>
        <fullName evidence="4">Cyclin D3</fullName>
    </submittedName>
</protein>
<dbReference type="STRING" id="109280.ENSHCOP00000004029"/>
<feature type="domain" description="Cyclin-like" evidence="3">
    <location>
        <begin position="47"/>
        <end position="131"/>
    </location>
</feature>
<dbReference type="Pfam" id="PF00134">
    <property type="entry name" value="Cyclin_N"/>
    <property type="match status" value="1"/>
</dbReference>
<dbReference type="AlphaFoldDB" id="A0A3Q3D6E1"/>
<keyword evidence="2" id="KW-0195">Cyclin</keyword>
<dbReference type="InterPro" id="IPR039361">
    <property type="entry name" value="Cyclin"/>
</dbReference>
<evidence type="ECO:0000256" key="2">
    <source>
        <dbReference type="RuleBase" id="RU000383"/>
    </source>
</evidence>
<dbReference type="InterPro" id="IPR036915">
    <property type="entry name" value="Cyclin-like_sf"/>
</dbReference>
<comment type="similarity">
    <text evidence="2">Belongs to the cyclin family.</text>
</comment>
<sequence length="264" mass="29922">LTWARFGNLRAVQNLRALEVGTSRRMSSHLPGIQQNIQALKRKTMIIWMFQVCEEQKCEEEVFPLAVHYLDSYLSRHAVRDSMLQLLGVVTMLLASKMREMVPLTASKLCIYTDFSISLPEILQFEVSLVSRLDWCLASVLPSDFLEPILHTLSFLQAQHLPNVRRHVHSYVALATIGELHNKSFDFLPSTLACACVSTATQRLNLVDSPDSLLKFLANLLVIDLVRIMFTVSLSTAVENTGFVMKKSLTETKLYKNNSNISHR</sequence>
<dbReference type="Ensembl" id="ENSHCOT00000007756.1">
    <property type="protein sequence ID" value="ENSHCOP00000004029.1"/>
    <property type="gene ID" value="ENSHCOG00000005399.1"/>
</dbReference>
<reference evidence="4" key="1">
    <citation type="submission" date="2025-08" db="UniProtKB">
        <authorList>
            <consortium name="Ensembl"/>
        </authorList>
    </citation>
    <scope>IDENTIFICATION</scope>
</reference>